<keyword evidence="3" id="KW-1185">Reference proteome</keyword>
<evidence type="ECO:0000256" key="1">
    <source>
        <dbReference type="SAM" id="MobiDB-lite"/>
    </source>
</evidence>
<dbReference type="HOGENOM" id="CLU_412258_0_0_1"/>
<feature type="compositionally biased region" description="Basic and acidic residues" evidence="1">
    <location>
        <begin position="36"/>
        <end position="52"/>
    </location>
</feature>
<protein>
    <submittedName>
        <fullName evidence="2">Uncharacterized protein</fullName>
    </submittedName>
</protein>
<feature type="compositionally biased region" description="Polar residues" evidence="1">
    <location>
        <begin position="502"/>
        <end position="524"/>
    </location>
</feature>
<gene>
    <name evidence="2" type="ORF">PIIN_01162</name>
</gene>
<evidence type="ECO:0000313" key="2">
    <source>
        <dbReference type="EMBL" id="CCA67331.1"/>
    </source>
</evidence>
<feature type="compositionally biased region" description="Polar residues" evidence="1">
    <location>
        <begin position="1"/>
        <end position="10"/>
    </location>
</feature>
<feature type="compositionally biased region" description="Polar residues" evidence="1">
    <location>
        <begin position="306"/>
        <end position="337"/>
    </location>
</feature>
<feature type="compositionally biased region" description="Basic and acidic residues" evidence="1">
    <location>
        <begin position="157"/>
        <end position="170"/>
    </location>
</feature>
<dbReference type="Pfam" id="PF10384">
    <property type="entry name" value="Scm3"/>
    <property type="match status" value="1"/>
</dbReference>
<proteinExistence type="predicted"/>
<feature type="compositionally biased region" description="Low complexity" evidence="1">
    <location>
        <begin position="536"/>
        <end position="547"/>
    </location>
</feature>
<feature type="compositionally biased region" description="Polar residues" evidence="1">
    <location>
        <begin position="408"/>
        <end position="424"/>
    </location>
</feature>
<feature type="region of interest" description="Disordered" evidence="1">
    <location>
        <begin position="483"/>
        <end position="666"/>
    </location>
</feature>
<dbReference type="EMBL" id="CAFZ01000012">
    <property type="protein sequence ID" value="CCA67331.1"/>
    <property type="molecule type" value="Genomic_DNA"/>
</dbReference>
<dbReference type="eggNOG" id="ENOG502SCHT">
    <property type="taxonomic scope" value="Eukaryota"/>
</dbReference>
<feature type="compositionally biased region" description="Polar residues" evidence="1">
    <location>
        <begin position="281"/>
        <end position="293"/>
    </location>
</feature>
<feature type="compositionally biased region" description="Acidic residues" evidence="1">
    <location>
        <begin position="207"/>
        <end position="219"/>
    </location>
</feature>
<dbReference type="AlphaFoldDB" id="G4T7M3"/>
<reference evidence="2 3" key="1">
    <citation type="journal article" date="2011" name="PLoS Pathog.">
        <title>Endophytic Life Strategies Decoded by Genome and Transcriptome Analyses of the Mutualistic Root Symbiont Piriformospora indica.</title>
        <authorList>
            <person name="Zuccaro A."/>
            <person name="Lahrmann U."/>
            <person name="Guldener U."/>
            <person name="Langen G."/>
            <person name="Pfiffi S."/>
            <person name="Biedenkopf D."/>
            <person name="Wong P."/>
            <person name="Samans B."/>
            <person name="Grimm C."/>
            <person name="Basiewicz M."/>
            <person name="Murat C."/>
            <person name="Martin F."/>
            <person name="Kogel K.H."/>
        </authorList>
    </citation>
    <scope>NUCLEOTIDE SEQUENCE [LARGE SCALE GENOMIC DNA]</scope>
    <source>
        <strain evidence="2 3">DSM 11827</strain>
    </source>
</reference>
<dbReference type="STRING" id="1109443.G4T7M3"/>
<comment type="caution">
    <text evidence="2">The sequence shown here is derived from an EMBL/GenBank/DDBJ whole genome shotgun (WGS) entry which is preliminary data.</text>
</comment>
<feature type="compositionally biased region" description="Low complexity" evidence="1">
    <location>
        <begin position="568"/>
        <end position="579"/>
    </location>
</feature>
<feature type="compositionally biased region" description="Polar residues" evidence="1">
    <location>
        <begin position="252"/>
        <end position="261"/>
    </location>
</feature>
<organism evidence="2 3">
    <name type="scientific">Serendipita indica (strain DSM 11827)</name>
    <name type="common">Root endophyte fungus</name>
    <name type="synonym">Piriformospora indica</name>
    <dbReference type="NCBI Taxonomy" id="1109443"/>
    <lineage>
        <taxon>Eukaryota</taxon>
        <taxon>Fungi</taxon>
        <taxon>Dikarya</taxon>
        <taxon>Basidiomycota</taxon>
        <taxon>Agaricomycotina</taxon>
        <taxon>Agaricomycetes</taxon>
        <taxon>Sebacinales</taxon>
        <taxon>Serendipitaceae</taxon>
        <taxon>Serendipita</taxon>
    </lineage>
</organism>
<dbReference type="InterPro" id="IPR018465">
    <property type="entry name" value="Scm3/HJURP"/>
</dbReference>
<dbReference type="Proteomes" id="UP000007148">
    <property type="component" value="Unassembled WGS sequence"/>
</dbReference>
<dbReference type="GO" id="GO:0042393">
    <property type="term" value="F:histone binding"/>
    <property type="evidence" value="ECO:0007669"/>
    <property type="project" value="InterPro"/>
</dbReference>
<feature type="region of interest" description="Disordered" evidence="1">
    <location>
        <begin position="1"/>
        <end position="58"/>
    </location>
</feature>
<name>G4T7M3_SERID</name>
<dbReference type="OrthoDB" id="3190419at2759"/>
<evidence type="ECO:0000313" key="3">
    <source>
        <dbReference type="Proteomes" id="UP000007148"/>
    </source>
</evidence>
<feature type="compositionally biased region" description="Basic and acidic residues" evidence="1">
    <location>
        <begin position="441"/>
        <end position="461"/>
    </location>
</feature>
<feature type="region of interest" description="Disordered" evidence="1">
    <location>
        <begin position="90"/>
        <end position="462"/>
    </location>
</feature>
<feature type="compositionally biased region" description="Acidic residues" evidence="1">
    <location>
        <begin position="264"/>
        <end position="275"/>
    </location>
</feature>
<sequence>MSSVASTSQAAERRPAKRPKYTREESVRSWSSTTPSRREVEERAAQELEAQRRASRQRVLSVWESLEKRYHRDLDDDDIVDLESMTLIQDAGTLRQIKDVPFGSLAAEDASGSEGDDDEEDELAIWNDERHSTDALVQTQEAARKTRLTEEDERDLEEFLRVEHQRRQEEGLSDDQSQPDGFDEGFTEGGTTTDGAFSERQFTDGDERSEDQVTDEEESSASSFRLKSDREAGGEEEESSSDELVAPPASRTAASESAFNQSEPDSEEESSDDELALPSSQGARESYSTTSRAASKAPSYRPTKGLENTQLSTPPRSKSSAFTQASDRSSHNIPRSQSDTRRVNHSPLPKHPPRPIPAKNASSLGKRKRISTPPLSPPVRFVPPKHPESYYQRHGASSSRAADRQSHHSSTGHRYSNSLDTHLTSEYDDFDASSYGYSGRRSPDYSERTSTSERRDEDLRTPDLSQLLFHLKKVNDWVKTHHIPELEDEEPADVNPRPLYTPSKNSNFPTFPGSTSRSFSTPRNAQRHQFRDIGTSSTHSNRSFSSSMGPPPTPVKLFESSPLKGTFSASPSPVKSSSSSRHHHAHSTSMSKLHPLDEDCPTRRKPRRSFNEDAEGYDFSYRSVSTVRDSSPSRRYEHRARNYGTSNTPRRDNSHIIAPLTQSRRY</sequence>
<feature type="compositionally biased region" description="Acidic residues" evidence="1">
    <location>
        <begin position="114"/>
        <end position="123"/>
    </location>
</feature>
<accession>G4T7M3</accession>
<dbReference type="GO" id="GO:0005634">
    <property type="term" value="C:nucleus"/>
    <property type="evidence" value="ECO:0007669"/>
    <property type="project" value="InterPro"/>
</dbReference>
<dbReference type="InParanoid" id="G4T7M3"/>